<dbReference type="Pfam" id="PF00485">
    <property type="entry name" value="PRK"/>
    <property type="match status" value="1"/>
</dbReference>
<organism evidence="2 3">
    <name type="scientific">Harenicola maris</name>
    <dbReference type="NCBI Taxonomy" id="2841044"/>
    <lineage>
        <taxon>Bacteria</taxon>
        <taxon>Pseudomonadati</taxon>
        <taxon>Pseudomonadota</taxon>
        <taxon>Alphaproteobacteria</taxon>
        <taxon>Rhodobacterales</taxon>
        <taxon>Paracoccaceae</taxon>
        <taxon>Harenicola</taxon>
    </lineage>
</organism>
<protein>
    <submittedName>
        <fullName evidence="2">Nucleoside/nucleotide kinase family protein</fullName>
    </submittedName>
</protein>
<dbReference type="Gene3D" id="3.40.50.300">
    <property type="entry name" value="P-loop containing nucleotide triphosphate hydrolases"/>
    <property type="match status" value="1"/>
</dbReference>
<feature type="domain" description="Phosphoribulokinase/uridine kinase" evidence="1">
    <location>
        <begin position="25"/>
        <end position="183"/>
    </location>
</feature>
<keyword evidence="3" id="KW-1185">Reference proteome</keyword>
<comment type="caution">
    <text evidence="2">The sequence shown here is derived from an EMBL/GenBank/DDBJ whole genome shotgun (WGS) entry which is preliminary data.</text>
</comment>
<dbReference type="NCBIfam" id="NF006746">
    <property type="entry name" value="PRK09270.1-5"/>
    <property type="match status" value="1"/>
</dbReference>
<keyword evidence="2" id="KW-0808">Transferase</keyword>
<evidence type="ECO:0000313" key="3">
    <source>
        <dbReference type="Proteomes" id="UP001315686"/>
    </source>
</evidence>
<evidence type="ECO:0000259" key="1">
    <source>
        <dbReference type="Pfam" id="PF00485"/>
    </source>
</evidence>
<dbReference type="GO" id="GO:0005524">
    <property type="term" value="F:ATP binding"/>
    <property type="evidence" value="ECO:0007669"/>
    <property type="project" value="InterPro"/>
</dbReference>
<dbReference type="InterPro" id="IPR027417">
    <property type="entry name" value="P-loop_NTPase"/>
</dbReference>
<dbReference type="EMBL" id="JADQAZ010000001">
    <property type="protein sequence ID" value="MBT0956576.1"/>
    <property type="molecule type" value="Genomic_DNA"/>
</dbReference>
<reference evidence="2 3" key="1">
    <citation type="journal article" date="2021" name="Arch. Microbiol.">
        <title>Harenicola maris gen. nov., sp. nov. isolated from the Sea of Japan shallow sediments.</title>
        <authorList>
            <person name="Romanenko L.A."/>
            <person name="Kurilenko V.V."/>
            <person name="Chernysheva N.Y."/>
            <person name="Tekutyeva L.A."/>
            <person name="Velansky P.V."/>
            <person name="Svetashev V.I."/>
            <person name="Isaeva M.P."/>
        </authorList>
    </citation>
    <scope>NUCLEOTIDE SEQUENCE [LARGE SCALE GENOMIC DNA]</scope>
    <source>
        <strain evidence="2 3">KMM 3653</strain>
    </source>
</reference>
<keyword evidence="2" id="KW-0418">Kinase</keyword>
<gene>
    <name evidence="2" type="ORF">IV417_04200</name>
</gene>
<dbReference type="InterPro" id="IPR006083">
    <property type="entry name" value="PRK/URK"/>
</dbReference>
<sequence length="208" mass="21883">METGDTGAICAGILAAGRRGRRRMVAVAGAPASGKSTLAEALAQALGAAGCAASVVPMDGFHLSNRILQARGLLPRKGAPESFDAEGFVALMPRLRDAPSVVYPLFDRARDLAEAGAGALDADCDTVIVEGNYLLFDAAPWRDLQPFWDISIRLTPPLPLLRQRLVDRWLAHGHSAEAAQARAEANDLPNARLIAQAALPADITLTGV</sequence>
<proteinExistence type="predicted"/>
<accession>A0AAP2G6T9</accession>
<dbReference type="AlphaFoldDB" id="A0AAP2G6T9"/>
<dbReference type="SUPFAM" id="SSF52540">
    <property type="entry name" value="P-loop containing nucleoside triphosphate hydrolases"/>
    <property type="match status" value="1"/>
</dbReference>
<dbReference type="PANTHER" id="PTHR10285">
    <property type="entry name" value="URIDINE KINASE"/>
    <property type="match status" value="1"/>
</dbReference>
<dbReference type="GO" id="GO:0016301">
    <property type="term" value="F:kinase activity"/>
    <property type="evidence" value="ECO:0007669"/>
    <property type="project" value="UniProtKB-KW"/>
</dbReference>
<dbReference type="RefSeq" id="WP_327792774.1">
    <property type="nucleotide sequence ID" value="NZ_JADQAZ010000001.1"/>
</dbReference>
<name>A0AAP2G6T9_9RHOB</name>
<dbReference type="Proteomes" id="UP001315686">
    <property type="component" value="Unassembled WGS sequence"/>
</dbReference>
<evidence type="ECO:0000313" key="2">
    <source>
        <dbReference type="EMBL" id="MBT0956576.1"/>
    </source>
</evidence>